<reference evidence="1 2" key="1">
    <citation type="journal article" date="2017" name="Gigascience">
        <title>Genome sequence of the small brown planthopper, Laodelphax striatellus.</title>
        <authorList>
            <person name="Zhu J."/>
            <person name="Jiang F."/>
            <person name="Wang X."/>
            <person name="Yang P."/>
            <person name="Bao Y."/>
            <person name="Zhao W."/>
            <person name="Wang W."/>
            <person name="Lu H."/>
            <person name="Wang Q."/>
            <person name="Cui N."/>
            <person name="Li J."/>
            <person name="Chen X."/>
            <person name="Luo L."/>
            <person name="Yu J."/>
            <person name="Kang L."/>
            <person name="Cui F."/>
        </authorList>
    </citation>
    <scope>NUCLEOTIDE SEQUENCE [LARGE SCALE GENOMIC DNA]</scope>
    <source>
        <strain evidence="1">Lst14</strain>
    </source>
</reference>
<dbReference type="InParanoid" id="A0A482WQQ4"/>
<dbReference type="EMBL" id="QKKF02028587">
    <property type="protein sequence ID" value="RZF35360.1"/>
    <property type="molecule type" value="Genomic_DNA"/>
</dbReference>
<comment type="caution">
    <text evidence="1">The sequence shown here is derived from an EMBL/GenBank/DDBJ whole genome shotgun (WGS) entry which is preliminary data.</text>
</comment>
<protein>
    <submittedName>
        <fullName evidence="1">Uncharacterized protein</fullName>
    </submittedName>
</protein>
<organism evidence="1 2">
    <name type="scientific">Laodelphax striatellus</name>
    <name type="common">Small brown planthopper</name>
    <name type="synonym">Delphax striatella</name>
    <dbReference type="NCBI Taxonomy" id="195883"/>
    <lineage>
        <taxon>Eukaryota</taxon>
        <taxon>Metazoa</taxon>
        <taxon>Ecdysozoa</taxon>
        <taxon>Arthropoda</taxon>
        <taxon>Hexapoda</taxon>
        <taxon>Insecta</taxon>
        <taxon>Pterygota</taxon>
        <taxon>Neoptera</taxon>
        <taxon>Paraneoptera</taxon>
        <taxon>Hemiptera</taxon>
        <taxon>Auchenorrhyncha</taxon>
        <taxon>Fulgoroidea</taxon>
        <taxon>Delphacidae</taxon>
        <taxon>Criomorphinae</taxon>
        <taxon>Laodelphax</taxon>
    </lineage>
</organism>
<accession>A0A482WQQ4</accession>
<evidence type="ECO:0000313" key="1">
    <source>
        <dbReference type="EMBL" id="RZF35360.1"/>
    </source>
</evidence>
<feature type="non-terminal residue" evidence="1">
    <location>
        <position position="1"/>
    </location>
</feature>
<proteinExistence type="predicted"/>
<dbReference type="SUPFAM" id="SSF56219">
    <property type="entry name" value="DNase I-like"/>
    <property type="match status" value="1"/>
</dbReference>
<evidence type="ECO:0000313" key="2">
    <source>
        <dbReference type="Proteomes" id="UP000291343"/>
    </source>
</evidence>
<dbReference type="Proteomes" id="UP000291343">
    <property type="component" value="Unassembled WGS sequence"/>
</dbReference>
<gene>
    <name evidence="1" type="ORF">LSTR_LSTR017063</name>
</gene>
<sequence length="417" mass="47116">ISELLGYDDVSDSNSDLTQIQNQGCNNLRVENTASQQKLEQVCNRSSIGSLEFQGFGDLSYAESTKKSQKNRTVNVSSVKDKVSHCEQRTKLNYSNAISENNICDSGVNPSTKTVNDLTSKVVSENSPNSKKKIVPSDDPQQIVVENEWNVVKFKRRSSKRIHNQKLDGNGMVGAGEIGSGLLTGEKRAWFHLGKIKRGTSVADVESFLTSAFPEFNISVEKLNSKGIYESFKLGIDFIHREKISNPLLWPKNVILRRFFIFETQSKSSRLITDNDERHVPDCYETVRMNLALVNVQCLRTKFNVVCSFVDDCDLDVLCVCEHWLNPMEKELYQCLNDKSGLCLASTFCRTNYKNGGVAIYVRSIYIFKIIDLNKFCSEKDCELCGIELPNVSMIIICVYRSPNGCLETFLTIWKHV</sequence>
<name>A0A482WQQ4_LAOST</name>
<keyword evidence="2" id="KW-1185">Reference proteome</keyword>
<dbReference type="InterPro" id="IPR036691">
    <property type="entry name" value="Endo/exonu/phosph_ase_sf"/>
</dbReference>
<dbReference type="OrthoDB" id="414730at2759"/>
<dbReference type="AlphaFoldDB" id="A0A482WQQ4"/>
<dbReference type="Gene3D" id="3.60.10.10">
    <property type="entry name" value="Endonuclease/exonuclease/phosphatase"/>
    <property type="match status" value="1"/>
</dbReference>